<gene>
    <name evidence="1" type="ORF">PPYR_06151</name>
</gene>
<name>A0A5N4ASU5_PHOPY</name>
<evidence type="ECO:0000313" key="1">
    <source>
        <dbReference type="EMBL" id="KAB0800411.1"/>
    </source>
</evidence>
<dbReference type="EMBL" id="VVIM01000004">
    <property type="protein sequence ID" value="KAB0800411.1"/>
    <property type="molecule type" value="Genomic_DNA"/>
</dbReference>
<organism evidence="1 2">
    <name type="scientific">Photinus pyralis</name>
    <name type="common">Common eastern firefly</name>
    <name type="synonym">Lampyris pyralis</name>
    <dbReference type="NCBI Taxonomy" id="7054"/>
    <lineage>
        <taxon>Eukaryota</taxon>
        <taxon>Metazoa</taxon>
        <taxon>Ecdysozoa</taxon>
        <taxon>Arthropoda</taxon>
        <taxon>Hexapoda</taxon>
        <taxon>Insecta</taxon>
        <taxon>Pterygota</taxon>
        <taxon>Neoptera</taxon>
        <taxon>Endopterygota</taxon>
        <taxon>Coleoptera</taxon>
        <taxon>Polyphaga</taxon>
        <taxon>Elateriformia</taxon>
        <taxon>Elateroidea</taxon>
        <taxon>Lampyridae</taxon>
        <taxon>Lampyrinae</taxon>
        <taxon>Photinus</taxon>
    </lineage>
</organism>
<dbReference type="PANTHER" id="PTHR38681">
    <property type="entry name" value="RETROVIRUS-RELATED POL POLYPROTEIN FROM TRANSPOSON 412-LIKE PROTEIN-RELATED"/>
    <property type="match status" value="1"/>
</dbReference>
<dbReference type="PANTHER" id="PTHR38681:SF1">
    <property type="entry name" value="RETROVIRUS-RELATED POL POLYPROTEIN FROM TRANSPOSON 412-LIKE PROTEIN"/>
    <property type="match status" value="1"/>
</dbReference>
<accession>A0A5N4ASU5</accession>
<reference evidence="1 2" key="1">
    <citation type="journal article" date="2018" name="Elife">
        <title>Firefly genomes illuminate parallel origins of bioluminescence in beetles.</title>
        <authorList>
            <person name="Fallon T.R."/>
            <person name="Lower S.E."/>
            <person name="Chang C.H."/>
            <person name="Bessho-Uehara M."/>
            <person name="Martin G.J."/>
            <person name="Bewick A.J."/>
            <person name="Behringer M."/>
            <person name="Debat H.J."/>
            <person name="Wong I."/>
            <person name="Day J.C."/>
            <person name="Suvorov A."/>
            <person name="Silva C.J."/>
            <person name="Stanger-Hall K.F."/>
            <person name="Hall D.W."/>
            <person name="Schmitz R.J."/>
            <person name="Nelson D.R."/>
            <person name="Lewis S.M."/>
            <person name="Shigenobu S."/>
            <person name="Bybee S.M."/>
            <person name="Larracuente A.M."/>
            <person name="Oba Y."/>
            <person name="Weng J.K."/>
        </authorList>
    </citation>
    <scope>NUCLEOTIDE SEQUENCE [LARGE SCALE GENOMIC DNA]</scope>
    <source>
        <strain evidence="1">1611_PpyrPB1</strain>
        <tissue evidence="1">Whole body</tissue>
    </source>
</reference>
<sequence>MRNLKPSKGSNHDRQRPIFILKDTETATHVFIRVDAAKRPLQAPYEGPFPVLQRSNKTVTVKKPNGTVTVSIDRVKPAFTENDDQTIQPTEPTNETKADIHHTIQTSSAHHSEPTTFTVAAGDVPKRTPMTGRHHAEGKRLQNAVRRFLRRSPIPPPISPLPPSPTPEKKYRLRLAPTSLAYANVPPWEISEDDPRKPLLELRYNCALFGPNYN</sequence>
<dbReference type="AlphaFoldDB" id="A0A5N4ASU5"/>
<dbReference type="Proteomes" id="UP000327044">
    <property type="component" value="Unassembled WGS sequence"/>
</dbReference>
<evidence type="ECO:0000313" key="2">
    <source>
        <dbReference type="Proteomes" id="UP000327044"/>
    </source>
</evidence>
<protein>
    <submittedName>
        <fullName evidence="1">Uncharacterized protein</fullName>
    </submittedName>
</protein>
<proteinExistence type="predicted"/>
<keyword evidence="2" id="KW-1185">Reference proteome</keyword>
<comment type="caution">
    <text evidence="1">The sequence shown here is derived from an EMBL/GenBank/DDBJ whole genome shotgun (WGS) entry which is preliminary data.</text>
</comment>
<dbReference type="InParanoid" id="A0A5N4ASU5"/>